<dbReference type="InterPro" id="IPR023346">
    <property type="entry name" value="Lysozyme-like_dom_sf"/>
</dbReference>
<keyword evidence="4" id="KW-0808">Transferase</keyword>
<evidence type="ECO:0000256" key="10">
    <source>
        <dbReference type="ARBA" id="ARBA00049902"/>
    </source>
</evidence>
<evidence type="ECO:0000256" key="1">
    <source>
        <dbReference type="ARBA" id="ARBA00004236"/>
    </source>
</evidence>
<evidence type="ECO:0000256" key="3">
    <source>
        <dbReference type="ARBA" id="ARBA00022676"/>
    </source>
</evidence>
<evidence type="ECO:0000256" key="6">
    <source>
        <dbReference type="ARBA" id="ARBA00022984"/>
    </source>
</evidence>
<evidence type="ECO:0000256" key="5">
    <source>
        <dbReference type="ARBA" id="ARBA00022960"/>
    </source>
</evidence>
<dbReference type="GO" id="GO:0071555">
    <property type="term" value="P:cell wall organization"/>
    <property type="evidence" value="ECO:0007669"/>
    <property type="project" value="UniProtKB-KW"/>
</dbReference>
<accession>K1SK20</accession>
<dbReference type="GO" id="GO:0030288">
    <property type="term" value="C:outer membrane-bounded periplasmic space"/>
    <property type="evidence" value="ECO:0007669"/>
    <property type="project" value="TreeGrafter"/>
</dbReference>
<keyword evidence="3" id="KW-0328">Glycosyltransferase</keyword>
<comment type="catalytic activity">
    <reaction evidence="10">
        <text>[GlcNAc-(1-&gt;4)-Mur2Ac(oyl-L-Ala-gamma-D-Glu-L-Lys-D-Ala-D-Ala)](n)-di-trans,octa-cis-undecaprenyl diphosphate + beta-D-GlcNAc-(1-&gt;4)-Mur2Ac(oyl-L-Ala-gamma-D-Glu-L-Lys-D-Ala-D-Ala)-di-trans,octa-cis-undecaprenyl diphosphate = [GlcNAc-(1-&gt;4)-Mur2Ac(oyl-L-Ala-gamma-D-Glu-L-Lys-D-Ala-D-Ala)](n+1)-di-trans,octa-cis-undecaprenyl diphosphate + di-trans,octa-cis-undecaprenyl diphosphate + H(+)</text>
        <dbReference type="Rhea" id="RHEA:23708"/>
        <dbReference type="Rhea" id="RHEA-COMP:9602"/>
        <dbReference type="Rhea" id="RHEA-COMP:9603"/>
        <dbReference type="ChEBI" id="CHEBI:15378"/>
        <dbReference type="ChEBI" id="CHEBI:58405"/>
        <dbReference type="ChEBI" id="CHEBI:60033"/>
        <dbReference type="ChEBI" id="CHEBI:78435"/>
        <dbReference type="EC" id="2.4.99.28"/>
    </reaction>
</comment>
<dbReference type="Gene3D" id="1.10.3810.10">
    <property type="entry name" value="Biosynthetic peptidoglycan transglycosylase-like"/>
    <property type="match status" value="1"/>
</dbReference>
<sequence length="74" mass="8010">MYTYGSQENGTRKNVTYDDLPQVLVDAIVAAEDSRFFEHNGFDLPRIVKAALSNLKAGGITGGGSTITQQFKSV</sequence>
<keyword evidence="6" id="KW-0573">Peptidoglycan synthesis</keyword>
<evidence type="ECO:0000256" key="7">
    <source>
        <dbReference type="ARBA" id="ARBA00023136"/>
    </source>
</evidence>
<dbReference type="PANTHER" id="PTHR32282:SF11">
    <property type="entry name" value="PENICILLIN-BINDING PROTEIN 1B"/>
    <property type="match status" value="1"/>
</dbReference>
<name>K1SK20_9ZZZZ</name>
<comment type="caution">
    <text evidence="12">The sequence shown here is derived from an EMBL/GenBank/DDBJ whole genome shotgun (WGS) entry which is preliminary data.</text>
</comment>
<proteinExistence type="predicted"/>
<evidence type="ECO:0000259" key="11">
    <source>
        <dbReference type="Pfam" id="PF00912"/>
    </source>
</evidence>
<evidence type="ECO:0000256" key="2">
    <source>
        <dbReference type="ARBA" id="ARBA00022475"/>
    </source>
</evidence>
<reference evidence="12" key="1">
    <citation type="journal article" date="2013" name="Environ. Microbiol.">
        <title>Microbiota from the distal guts of lean and obese adolescents exhibit partial functional redundancy besides clear differences in community structure.</title>
        <authorList>
            <person name="Ferrer M."/>
            <person name="Ruiz A."/>
            <person name="Lanza F."/>
            <person name="Haange S.B."/>
            <person name="Oberbach A."/>
            <person name="Till H."/>
            <person name="Bargiela R."/>
            <person name="Campoy C."/>
            <person name="Segura M.T."/>
            <person name="Richter M."/>
            <person name="von Bergen M."/>
            <person name="Seifert J."/>
            <person name="Suarez A."/>
        </authorList>
    </citation>
    <scope>NUCLEOTIDE SEQUENCE</scope>
</reference>
<dbReference type="InterPro" id="IPR050396">
    <property type="entry name" value="Glycosyltr_51/Transpeptidase"/>
</dbReference>
<dbReference type="EMBL" id="AJWY01013235">
    <property type="protein sequence ID" value="EKC47686.1"/>
    <property type="molecule type" value="Genomic_DNA"/>
</dbReference>
<dbReference type="EC" id="2.4.99.28" evidence="9"/>
<dbReference type="GO" id="GO:0009252">
    <property type="term" value="P:peptidoglycan biosynthetic process"/>
    <property type="evidence" value="ECO:0007669"/>
    <property type="project" value="UniProtKB-KW"/>
</dbReference>
<dbReference type="SUPFAM" id="SSF53955">
    <property type="entry name" value="Lysozyme-like"/>
    <property type="match status" value="1"/>
</dbReference>
<dbReference type="Pfam" id="PF00912">
    <property type="entry name" value="Transgly"/>
    <property type="match status" value="1"/>
</dbReference>
<evidence type="ECO:0000313" key="12">
    <source>
        <dbReference type="EMBL" id="EKC47686.1"/>
    </source>
</evidence>
<keyword evidence="5" id="KW-0133">Cell shape</keyword>
<dbReference type="AlphaFoldDB" id="K1SK20"/>
<keyword evidence="7" id="KW-0472">Membrane</keyword>
<comment type="subcellular location">
    <subcellularLocation>
        <location evidence="1">Cell membrane</location>
    </subcellularLocation>
</comment>
<dbReference type="GO" id="GO:0008360">
    <property type="term" value="P:regulation of cell shape"/>
    <property type="evidence" value="ECO:0007669"/>
    <property type="project" value="UniProtKB-KW"/>
</dbReference>
<dbReference type="GO" id="GO:0005886">
    <property type="term" value="C:plasma membrane"/>
    <property type="evidence" value="ECO:0007669"/>
    <property type="project" value="UniProtKB-SubCell"/>
</dbReference>
<protein>
    <recommendedName>
        <fullName evidence="9">peptidoglycan glycosyltransferase</fullName>
        <ecNumber evidence="9">2.4.99.28</ecNumber>
    </recommendedName>
</protein>
<keyword evidence="8" id="KW-0961">Cell wall biogenesis/degradation</keyword>
<dbReference type="InterPro" id="IPR036950">
    <property type="entry name" value="PBP_transglycosylase"/>
</dbReference>
<evidence type="ECO:0000256" key="9">
    <source>
        <dbReference type="ARBA" id="ARBA00044770"/>
    </source>
</evidence>
<dbReference type="InterPro" id="IPR001264">
    <property type="entry name" value="Glyco_trans_51"/>
</dbReference>
<keyword evidence="2" id="KW-1003">Cell membrane</keyword>
<feature type="domain" description="Glycosyl transferase family 51" evidence="11">
    <location>
        <begin position="8"/>
        <end position="71"/>
    </location>
</feature>
<evidence type="ECO:0000256" key="4">
    <source>
        <dbReference type="ARBA" id="ARBA00022679"/>
    </source>
</evidence>
<organism evidence="12">
    <name type="scientific">human gut metagenome</name>
    <dbReference type="NCBI Taxonomy" id="408170"/>
    <lineage>
        <taxon>unclassified sequences</taxon>
        <taxon>metagenomes</taxon>
        <taxon>organismal metagenomes</taxon>
    </lineage>
</organism>
<dbReference type="PANTHER" id="PTHR32282">
    <property type="entry name" value="BINDING PROTEIN TRANSPEPTIDASE, PUTATIVE-RELATED"/>
    <property type="match status" value="1"/>
</dbReference>
<dbReference type="GO" id="GO:0008955">
    <property type="term" value="F:peptidoglycan glycosyltransferase activity"/>
    <property type="evidence" value="ECO:0007669"/>
    <property type="project" value="UniProtKB-EC"/>
</dbReference>
<gene>
    <name evidence="12" type="ORF">LEA_19253</name>
</gene>
<evidence type="ECO:0000256" key="8">
    <source>
        <dbReference type="ARBA" id="ARBA00023316"/>
    </source>
</evidence>